<proteinExistence type="predicted"/>
<organism evidence="1 2">
    <name type="scientific">Boletus edulis BED1</name>
    <dbReference type="NCBI Taxonomy" id="1328754"/>
    <lineage>
        <taxon>Eukaryota</taxon>
        <taxon>Fungi</taxon>
        <taxon>Dikarya</taxon>
        <taxon>Basidiomycota</taxon>
        <taxon>Agaricomycotina</taxon>
        <taxon>Agaricomycetes</taxon>
        <taxon>Agaricomycetidae</taxon>
        <taxon>Boletales</taxon>
        <taxon>Boletineae</taxon>
        <taxon>Boletaceae</taxon>
        <taxon>Boletoideae</taxon>
        <taxon>Boletus</taxon>
    </lineage>
</organism>
<dbReference type="AlphaFoldDB" id="A0AAD4BRQ5"/>
<reference evidence="1" key="2">
    <citation type="journal article" date="2020" name="Nat. Commun.">
        <title>Large-scale genome sequencing of mycorrhizal fungi provides insights into the early evolution of symbiotic traits.</title>
        <authorList>
            <person name="Miyauchi S."/>
            <person name="Kiss E."/>
            <person name="Kuo A."/>
            <person name="Drula E."/>
            <person name="Kohler A."/>
            <person name="Sanchez-Garcia M."/>
            <person name="Morin E."/>
            <person name="Andreopoulos B."/>
            <person name="Barry K.W."/>
            <person name="Bonito G."/>
            <person name="Buee M."/>
            <person name="Carver A."/>
            <person name="Chen C."/>
            <person name="Cichocki N."/>
            <person name="Clum A."/>
            <person name="Culley D."/>
            <person name="Crous P.W."/>
            <person name="Fauchery L."/>
            <person name="Girlanda M."/>
            <person name="Hayes R.D."/>
            <person name="Keri Z."/>
            <person name="LaButti K."/>
            <person name="Lipzen A."/>
            <person name="Lombard V."/>
            <person name="Magnuson J."/>
            <person name="Maillard F."/>
            <person name="Murat C."/>
            <person name="Nolan M."/>
            <person name="Ohm R.A."/>
            <person name="Pangilinan J."/>
            <person name="Pereira M.F."/>
            <person name="Perotto S."/>
            <person name="Peter M."/>
            <person name="Pfister S."/>
            <person name="Riley R."/>
            <person name="Sitrit Y."/>
            <person name="Stielow J.B."/>
            <person name="Szollosi G."/>
            <person name="Zifcakova L."/>
            <person name="Stursova M."/>
            <person name="Spatafora J.W."/>
            <person name="Tedersoo L."/>
            <person name="Vaario L.M."/>
            <person name="Yamada A."/>
            <person name="Yan M."/>
            <person name="Wang P."/>
            <person name="Xu J."/>
            <person name="Bruns T."/>
            <person name="Baldrian P."/>
            <person name="Vilgalys R."/>
            <person name="Dunand C."/>
            <person name="Henrissat B."/>
            <person name="Grigoriev I.V."/>
            <person name="Hibbett D."/>
            <person name="Nagy L.G."/>
            <person name="Martin F.M."/>
        </authorList>
    </citation>
    <scope>NUCLEOTIDE SEQUENCE</scope>
    <source>
        <strain evidence="1">BED1</strain>
    </source>
</reference>
<evidence type="ECO:0000313" key="1">
    <source>
        <dbReference type="EMBL" id="KAF8437634.1"/>
    </source>
</evidence>
<name>A0AAD4BRQ5_BOLED</name>
<reference evidence="1" key="1">
    <citation type="submission" date="2019-10" db="EMBL/GenBank/DDBJ databases">
        <authorList>
            <consortium name="DOE Joint Genome Institute"/>
            <person name="Kuo A."/>
            <person name="Miyauchi S."/>
            <person name="Kiss E."/>
            <person name="Drula E."/>
            <person name="Kohler A."/>
            <person name="Sanchez-Garcia M."/>
            <person name="Andreopoulos B."/>
            <person name="Barry K.W."/>
            <person name="Bonito G."/>
            <person name="Buee M."/>
            <person name="Carver A."/>
            <person name="Chen C."/>
            <person name="Cichocki N."/>
            <person name="Clum A."/>
            <person name="Culley D."/>
            <person name="Crous P.W."/>
            <person name="Fauchery L."/>
            <person name="Girlanda M."/>
            <person name="Hayes R."/>
            <person name="Keri Z."/>
            <person name="LaButti K."/>
            <person name="Lipzen A."/>
            <person name="Lombard V."/>
            <person name="Magnuson J."/>
            <person name="Maillard F."/>
            <person name="Morin E."/>
            <person name="Murat C."/>
            <person name="Nolan M."/>
            <person name="Ohm R."/>
            <person name="Pangilinan J."/>
            <person name="Pereira M."/>
            <person name="Perotto S."/>
            <person name="Peter M."/>
            <person name="Riley R."/>
            <person name="Sitrit Y."/>
            <person name="Stielow B."/>
            <person name="Szollosi G."/>
            <person name="Zifcakova L."/>
            <person name="Stursova M."/>
            <person name="Spatafora J.W."/>
            <person name="Tedersoo L."/>
            <person name="Vaario L.-M."/>
            <person name="Yamada A."/>
            <person name="Yan M."/>
            <person name="Wang P."/>
            <person name="Xu J."/>
            <person name="Bruns T."/>
            <person name="Baldrian P."/>
            <person name="Vilgalys R."/>
            <person name="Henrissat B."/>
            <person name="Grigoriev I.V."/>
            <person name="Hibbett D."/>
            <person name="Nagy L.G."/>
            <person name="Martin F.M."/>
        </authorList>
    </citation>
    <scope>NUCLEOTIDE SEQUENCE</scope>
    <source>
        <strain evidence="1">BED1</strain>
    </source>
</reference>
<accession>A0AAD4BRQ5</accession>
<dbReference type="Proteomes" id="UP001194468">
    <property type="component" value="Unassembled WGS sequence"/>
</dbReference>
<protein>
    <submittedName>
        <fullName evidence="1">Uncharacterized protein</fullName>
    </submittedName>
</protein>
<evidence type="ECO:0000313" key="2">
    <source>
        <dbReference type="Proteomes" id="UP001194468"/>
    </source>
</evidence>
<sequence>MTYTSIASFVLLNLSPSPSTLLDFSPIASPSTTLENSAMYVSRALPKSRTRTHRLNEKELDRTQRQLTFLA</sequence>
<comment type="caution">
    <text evidence="1">The sequence shown here is derived from an EMBL/GenBank/DDBJ whole genome shotgun (WGS) entry which is preliminary data.</text>
</comment>
<dbReference type="EMBL" id="WHUW01000018">
    <property type="protein sequence ID" value="KAF8437634.1"/>
    <property type="molecule type" value="Genomic_DNA"/>
</dbReference>
<keyword evidence="2" id="KW-1185">Reference proteome</keyword>
<gene>
    <name evidence="1" type="ORF">L210DRAFT_946304</name>
</gene>